<keyword evidence="2 8" id="KW-0349">Heme</keyword>
<comment type="PTM">
    <text evidence="8">Binds 2 heme groups per subunit.</text>
</comment>
<evidence type="ECO:0000256" key="9">
    <source>
        <dbReference type="PIRSR" id="PIRSR000294-2"/>
    </source>
</evidence>
<feature type="binding site" description="covalent" evidence="8">
    <location>
        <position position="221"/>
    </location>
    <ligand>
        <name>heme c</name>
        <dbReference type="ChEBI" id="CHEBI:61717"/>
        <label>2</label>
    </ligand>
</feature>
<dbReference type="PANTHER" id="PTHR30600">
    <property type="entry name" value="CYTOCHROME C PEROXIDASE-RELATED"/>
    <property type="match status" value="1"/>
</dbReference>
<keyword evidence="12" id="KW-1185">Reference proteome</keyword>
<sequence length="370" mass="42341">MKYSLYFITILLLLVGCSKDEESYEVFEFNFEQPANFPNPTYDFENHNITTEGFVLGRKLFYDNRLSLNNSISCAECHNQSHAFTHHGHDLSEGVHAGVTGTRNSQPIQNLAYMEDFTWDGAKDKLLDQPVIPITEPVEMDEKMTNVVAKLKLDNEYQQMFSKAFQKEDAINSTNLLSALSQFMGGMVSSNSKYDKYVRGEKGGEFTAIEKQGLALFNQKCASCHSGELFTNQKFMNNGIEENPNFPSETGRARINSPNPFATVEELKQRDDYYQFRVPSLRNVKVTFPYMHDGRIVLLKKVLDFYDDDTFPKITKMKNLDESLIQKNDKGEITSLGIPMTEDEKVAILAFLDTLTDYEFINDERFARPN</sequence>
<gene>
    <name evidence="11" type="ORF">SAMN05444281_0988</name>
</gene>
<dbReference type="InterPro" id="IPR009056">
    <property type="entry name" value="Cyt_c-like_dom"/>
</dbReference>
<dbReference type="InterPro" id="IPR026259">
    <property type="entry name" value="MauG/Cytc_peroxidase"/>
</dbReference>
<keyword evidence="6" id="KW-0560">Oxidoreductase</keyword>
<dbReference type="GO" id="GO:0004130">
    <property type="term" value="F:cytochrome-c peroxidase activity"/>
    <property type="evidence" value="ECO:0007669"/>
    <property type="project" value="TreeGrafter"/>
</dbReference>
<dbReference type="GO" id="GO:0046872">
    <property type="term" value="F:metal ion binding"/>
    <property type="evidence" value="ECO:0007669"/>
    <property type="project" value="UniProtKB-KW"/>
</dbReference>
<dbReference type="OrthoDB" id="9805202at2"/>
<evidence type="ECO:0000256" key="2">
    <source>
        <dbReference type="ARBA" id="ARBA00022617"/>
    </source>
</evidence>
<keyword evidence="7 9" id="KW-0408">Iron</keyword>
<dbReference type="AlphaFoldDB" id="A0A1M5U1Y8"/>
<keyword evidence="11" id="KW-0575">Peroxidase</keyword>
<evidence type="ECO:0000256" key="3">
    <source>
        <dbReference type="ARBA" id="ARBA00022723"/>
    </source>
</evidence>
<dbReference type="Gene3D" id="1.10.760.10">
    <property type="entry name" value="Cytochrome c-like domain"/>
    <property type="match status" value="2"/>
</dbReference>
<keyword evidence="3 9" id="KW-0479">Metal-binding</keyword>
<feature type="binding site" description="covalent" evidence="8">
    <location>
        <position position="77"/>
    </location>
    <ligand>
        <name>heme c</name>
        <dbReference type="ChEBI" id="CHEBI:61717"/>
        <label>1</label>
    </ligand>
</feature>
<dbReference type="Pfam" id="PF03150">
    <property type="entry name" value="CCP_MauG"/>
    <property type="match status" value="1"/>
</dbReference>
<reference evidence="12" key="1">
    <citation type="submission" date="2016-11" db="EMBL/GenBank/DDBJ databases">
        <authorList>
            <person name="Varghese N."/>
            <person name="Submissions S."/>
        </authorList>
    </citation>
    <scope>NUCLEOTIDE SEQUENCE [LARGE SCALE GENOMIC DNA]</scope>
    <source>
        <strain evidence="12">DSM 100572</strain>
    </source>
</reference>
<name>A0A1M5U1Y8_9FLAO</name>
<feature type="binding site" description="axial binding residue" evidence="9">
    <location>
        <position position="96"/>
    </location>
    <ligand>
        <name>heme c</name>
        <dbReference type="ChEBI" id="CHEBI:61717"/>
        <label>1</label>
    </ligand>
    <ligandPart>
        <name>Fe</name>
        <dbReference type="ChEBI" id="CHEBI:18248"/>
    </ligandPart>
</feature>
<dbReference type="EMBL" id="FQXQ01000002">
    <property type="protein sequence ID" value="SHH57047.1"/>
    <property type="molecule type" value="Genomic_DNA"/>
</dbReference>
<feature type="domain" description="Cytochrome c" evidence="10">
    <location>
        <begin position="52"/>
        <end position="155"/>
    </location>
</feature>
<evidence type="ECO:0000256" key="4">
    <source>
        <dbReference type="ARBA" id="ARBA00022729"/>
    </source>
</evidence>
<evidence type="ECO:0000313" key="12">
    <source>
        <dbReference type="Proteomes" id="UP000184109"/>
    </source>
</evidence>
<evidence type="ECO:0000256" key="7">
    <source>
        <dbReference type="ARBA" id="ARBA00023004"/>
    </source>
</evidence>
<feature type="domain" description="Cytochrome c" evidence="10">
    <location>
        <begin position="208"/>
        <end position="356"/>
    </location>
</feature>
<dbReference type="GO" id="GO:0020037">
    <property type="term" value="F:heme binding"/>
    <property type="evidence" value="ECO:0007669"/>
    <property type="project" value="InterPro"/>
</dbReference>
<proteinExistence type="predicted"/>
<dbReference type="GO" id="GO:0009055">
    <property type="term" value="F:electron transfer activity"/>
    <property type="evidence" value="ECO:0007669"/>
    <property type="project" value="InterPro"/>
</dbReference>
<keyword evidence="5" id="KW-0574">Periplasm</keyword>
<evidence type="ECO:0000256" key="1">
    <source>
        <dbReference type="ARBA" id="ARBA00004418"/>
    </source>
</evidence>
<keyword evidence="4" id="KW-0732">Signal</keyword>
<comment type="subcellular location">
    <subcellularLocation>
        <location evidence="1">Periplasm</location>
    </subcellularLocation>
</comment>
<evidence type="ECO:0000256" key="5">
    <source>
        <dbReference type="ARBA" id="ARBA00022764"/>
    </source>
</evidence>
<comment type="cofactor">
    <cofactor evidence="8">
        <name>heme</name>
        <dbReference type="ChEBI" id="CHEBI:30413"/>
    </cofactor>
    <text evidence="8">Binds 2 heme groups.</text>
</comment>
<evidence type="ECO:0000256" key="8">
    <source>
        <dbReference type="PIRSR" id="PIRSR000294-1"/>
    </source>
</evidence>
<feature type="binding site" description="covalent" evidence="8">
    <location>
        <position position="74"/>
    </location>
    <ligand>
        <name>heme c</name>
        <dbReference type="ChEBI" id="CHEBI:61717"/>
        <label>1</label>
    </ligand>
</feature>
<organism evidence="11 12">
    <name type="scientific">Wenyingzhuangia marina</name>
    <dbReference type="NCBI Taxonomy" id="1195760"/>
    <lineage>
        <taxon>Bacteria</taxon>
        <taxon>Pseudomonadati</taxon>
        <taxon>Bacteroidota</taxon>
        <taxon>Flavobacteriia</taxon>
        <taxon>Flavobacteriales</taxon>
        <taxon>Flavobacteriaceae</taxon>
        <taxon>Wenyingzhuangia</taxon>
    </lineage>
</organism>
<feature type="binding site" description="axial binding residue" evidence="9">
    <location>
        <position position="78"/>
    </location>
    <ligand>
        <name>heme c</name>
        <dbReference type="ChEBI" id="CHEBI:61717"/>
        <label>1</label>
    </ligand>
    <ligandPart>
        <name>Fe</name>
        <dbReference type="ChEBI" id="CHEBI:18248"/>
    </ligandPart>
</feature>
<dbReference type="GO" id="GO:0042597">
    <property type="term" value="C:periplasmic space"/>
    <property type="evidence" value="ECO:0007669"/>
    <property type="project" value="UniProtKB-SubCell"/>
</dbReference>
<dbReference type="Proteomes" id="UP000184109">
    <property type="component" value="Unassembled WGS sequence"/>
</dbReference>
<dbReference type="SUPFAM" id="SSF46626">
    <property type="entry name" value="Cytochrome c"/>
    <property type="match status" value="2"/>
</dbReference>
<dbReference type="PROSITE" id="PS51007">
    <property type="entry name" value="CYTC"/>
    <property type="match status" value="2"/>
</dbReference>
<protein>
    <submittedName>
        <fullName evidence="11">Cytochrome c peroxidase</fullName>
    </submittedName>
</protein>
<dbReference type="InterPro" id="IPR036909">
    <property type="entry name" value="Cyt_c-like_dom_sf"/>
</dbReference>
<dbReference type="InterPro" id="IPR004852">
    <property type="entry name" value="Di-haem_cyt_c_peroxidsae"/>
</dbReference>
<evidence type="ECO:0000259" key="10">
    <source>
        <dbReference type="PROSITE" id="PS51007"/>
    </source>
</evidence>
<accession>A0A1M5U1Y8</accession>
<feature type="binding site" description="covalent" evidence="8">
    <location>
        <position position="224"/>
    </location>
    <ligand>
        <name>heme c</name>
        <dbReference type="ChEBI" id="CHEBI:61717"/>
        <label>2</label>
    </ligand>
</feature>
<dbReference type="PIRSF" id="PIRSF000294">
    <property type="entry name" value="Cytochrome-c_peroxidase"/>
    <property type="match status" value="1"/>
</dbReference>
<dbReference type="STRING" id="1195760.SAMN05444281_0988"/>
<feature type="binding site" description="axial binding residue" evidence="9">
    <location>
        <position position="225"/>
    </location>
    <ligand>
        <name>heme c</name>
        <dbReference type="ChEBI" id="CHEBI:61717"/>
        <label>2</label>
    </ligand>
    <ligandPart>
        <name>Fe</name>
        <dbReference type="ChEBI" id="CHEBI:18248"/>
    </ligandPart>
</feature>
<evidence type="ECO:0000256" key="6">
    <source>
        <dbReference type="ARBA" id="ARBA00023002"/>
    </source>
</evidence>
<dbReference type="RefSeq" id="WP_073118920.1">
    <property type="nucleotide sequence ID" value="NZ_BMEN01000002.1"/>
</dbReference>
<evidence type="ECO:0000313" key="11">
    <source>
        <dbReference type="EMBL" id="SHH57047.1"/>
    </source>
</evidence>
<dbReference type="InterPro" id="IPR051395">
    <property type="entry name" value="Cytochrome_c_Peroxidase/MauG"/>
</dbReference>
<dbReference type="PROSITE" id="PS51257">
    <property type="entry name" value="PROKAR_LIPOPROTEIN"/>
    <property type="match status" value="1"/>
</dbReference>